<gene>
    <name evidence="2" type="primary">LOC112280348</name>
    <name evidence="1" type="ORF">PHYPA_004037</name>
</gene>
<evidence type="ECO:0000313" key="3">
    <source>
        <dbReference type="Proteomes" id="UP000006727"/>
    </source>
</evidence>
<dbReference type="AlphaFoldDB" id="A9RBY6"/>
<evidence type="ECO:0000313" key="2">
    <source>
        <dbReference type="EnsemblPlants" id="PAC:32940687.CDS.1"/>
    </source>
</evidence>
<reference evidence="2" key="3">
    <citation type="submission" date="2020-12" db="UniProtKB">
        <authorList>
            <consortium name="EnsemblPlants"/>
        </authorList>
    </citation>
    <scope>IDENTIFICATION</scope>
</reference>
<dbReference type="GeneID" id="112280348"/>
<dbReference type="OrthoDB" id="2016140at2759"/>
<organism evidence="1">
    <name type="scientific">Physcomitrium patens</name>
    <name type="common">Spreading-leaved earth moss</name>
    <name type="synonym">Physcomitrella patens</name>
    <dbReference type="NCBI Taxonomy" id="3218"/>
    <lineage>
        <taxon>Eukaryota</taxon>
        <taxon>Viridiplantae</taxon>
        <taxon>Streptophyta</taxon>
        <taxon>Embryophyta</taxon>
        <taxon>Bryophyta</taxon>
        <taxon>Bryophytina</taxon>
        <taxon>Bryopsida</taxon>
        <taxon>Funariidae</taxon>
        <taxon>Funariales</taxon>
        <taxon>Funariaceae</taxon>
        <taxon>Physcomitrium</taxon>
    </lineage>
</organism>
<reference evidence="1 3" key="2">
    <citation type="journal article" date="2018" name="Plant J.">
        <title>The Physcomitrella patens chromosome-scale assembly reveals moss genome structure and evolution.</title>
        <authorList>
            <person name="Lang D."/>
            <person name="Ullrich K.K."/>
            <person name="Murat F."/>
            <person name="Fuchs J."/>
            <person name="Jenkins J."/>
            <person name="Haas F.B."/>
            <person name="Piednoel M."/>
            <person name="Gundlach H."/>
            <person name="Van Bel M."/>
            <person name="Meyberg R."/>
            <person name="Vives C."/>
            <person name="Morata J."/>
            <person name="Symeonidi A."/>
            <person name="Hiss M."/>
            <person name="Muchero W."/>
            <person name="Kamisugi Y."/>
            <person name="Saleh O."/>
            <person name="Blanc G."/>
            <person name="Decker E.L."/>
            <person name="van Gessel N."/>
            <person name="Grimwood J."/>
            <person name="Hayes R.D."/>
            <person name="Graham S.W."/>
            <person name="Gunter L.E."/>
            <person name="McDaniel S.F."/>
            <person name="Hoernstein S.N.W."/>
            <person name="Larsson A."/>
            <person name="Li F.W."/>
            <person name="Perroud P.F."/>
            <person name="Phillips J."/>
            <person name="Ranjan P."/>
            <person name="Rokshar D.S."/>
            <person name="Rothfels C.J."/>
            <person name="Schneider L."/>
            <person name="Shu S."/>
            <person name="Stevenson D.W."/>
            <person name="Thummler F."/>
            <person name="Tillich M."/>
            <person name="Villarreal Aguilar J.C."/>
            <person name="Widiez T."/>
            <person name="Wong G.K."/>
            <person name="Wymore A."/>
            <person name="Zhang Y."/>
            <person name="Zimmer A.D."/>
            <person name="Quatrano R.S."/>
            <person name="Mayer K.F.X."/>
            <person name="Goodstein D."/>
            <person name="Casacuberta J.M."/>
            <person name="Vandepoele K."/>
            <person name="Reski R."/>
            <person name="Cuming A.C."/>
            <person name="Tuskan G.A."/>
            <person name="Maumus F."/>
            <person name="Salse J."/>
            <person name="Schmutz J."/>
            <person name="Rensing S.A."/>
        </authorList>
    </citation>
    <scope>NUCLEOTIDE SEQUENCE [LARGE SCALE GENOMIC DNA]</scope>
    <source>
        <strain evidence="2 3">cv. Gransden 2004</strain>
    </source>
</reference>
<accession>A9RBY6</accession>
<name>A9RBY6_PHYPA</name>
<dbReference type="InterPro" id="IPR035204">
    <property type="entry name" value="NDUFB11"/>
</dbReference>
<dbReference type="Gramene" id="Pp3c3_5450V3.2">
    <property type="protein sequence ID" value="PAC:32940688.CDS.1"/>
    <property type="gene ID" value="Pp3c3_5450"/>
</dbReference>
<dbReference type="EMBL" id="ABEU02000003">
    <property type="protein sequence ID" value="PNR57044.1"/>
    <property type="molecule type" value="Genomic_DNA"/>
</dbReference>
<dbReference type="Pfam" id="PF17250">
    <property type="entry name" value="NDUFB11"/>
    <property type="match status" value="1"/>
</dbReference>
<dbReference type="RefSeq" id="XP_024371509.1">
    <property type="nucleotide sequence ID" value="XM_024515741.2"/>
</dbReference>
<proteinExistence type="predicted"/>
<protein>
    <submittedName>
        <fullName evidence="1 2">Uncharacterized protein</fullName>
    </submittedName>
</protein>
<dbReference type="Proteomes" id="UP000006727">
    <property type="component" value="Chromosome 3"/>
</dbReference>
<dbReference type="Gramene" id="Pp3c3_5450V3.1">
    <property type="protein sequence ID" value="PAC:32940687.CDS.1"/>
    <property type="gene ID" value="Pp3c3_5450"/>
</dbReference>
<keyword evidence="3" id="KW-1185">Reference proteome</keyword>
<evidence type="ECO:0000313" key="1">
    <source>
        <dbReference type="EMBL" id="PNR57044.1"/>
    </source>
</evidence>
<dbReference type="PANTHER" id="PTHR37709">
    <property type="entry name" value="EXPRESSED PROTEIN"/>
    <property type="match status" value="1"/>
</dbReference>
<dbReference type="EnsemblPlants" id="Pp3c3_5450V3.2">
    <property type="protein sequence ID" value="PAC:32940688.CDS.1"/>
    <property type="gene ID" value="Pp3c3_5450"/>
</dbReference>
<dbReference type="STRING" id="3218.A9RBY6"/>
<dbReference type="GO" id="GO:0045271">
    <property type="term" value="C:respiratory chain complex I"/>
    <property type="evidence" value="ECO:0000318"/>
    <property type="project" value="GO_Central"/>
</dbReference>
<reference evidence="1 3" key="1">
    <citation type="journal article" date="2008" name="Science">
        <title>The Physcomitrella genome reveals evolutionary insights into the conquest of land by plants.</title>
        <authorList>
            <person name="Rensing S."/>
            <person name="Lang D."/>
            <person name="Zimmer A."/>
            <person name="Terry A."/>
            <person name="Salamov A."/>
            <person name="Shapiro H."/>
            <person name="Nishiyama T."/>
            <person name="Perroud P.-F."/>
            <person name="Lindquist E."/>
            <person name="Kamisugi Y."/>
            <person name="Tanahashi T."/>
            <person name="Sakakibara K."/>
            <person name="Fujita T."/>
            <person name="Oishi K."/>
            <person name="Shin-I T."/>
            <person name="Kuroki Y."/>
            <person name="Toyoda A."/>
            <person name="Suzuki Y."/>
            <person name="Hashimoto A."/>
            <person name="Yamaguchi K."/>
            <person name="Sugano A."/>
            <person name="Kohara Y."/>
            <person name="Fujiyama A."/>
            <person name="Anterola A."/>
            <person name="Aoki S."/>
            <person name="Ashton N."/>
            <person name="Barbazuk W.B."/>
            <person name="Barker E."/>
            <person name="Bennetzen J."/>
            <person name="Bezanilla M."/>
            <person name="Blankenship R."/>
            <person name="Cho S.H."/>
            <person name="Dutcher S."/>
            <person name="Estelle M."/>
            <person name="Fawcett J.A."/>
            <person name="Gundlach H."/>
            <person name="Hanada K."/>
            <person name="Heyl A."/>
            <person name="Hicks K.A."/>
            <person name="Hugh J."/>
            <person name="Lohr M."/>
            <person name="Mayer K."/>
            <person name="Melkozernov A."/>
            <person name="Murata T."/>
            <person name="Nelson D."/>
            <person name="Pils B."/>
            <person name="Prigge M."/>
            <person name="Reiss B."/>
            <person name="Renner T."/>
            <person name="Rombauts S."/>
            <person name="Rushton P."/>
            <person name="Sanderfoot A."/>
            <person name="Schween G."/>
            <person name="Shiu S.-H."/>
            <person name="Stueber K."/>
            <person name="Theodoulou F.L."/>
            <person name="Tu H."/>
            <person name="Van de Peer Y."/>
            <person name="Verrier P.J."/>
            <person name="Waters E."/>
            <person name="Wood A."/>
            <person name="Yang L."/>
            <person name="Cove D."/>
            <person name="Cuming A."/>
            <person name="Hasebe M."/>
            <person name="Lucas S."/>
            <person name="Mishler D.B."/>
            <person name="Reski R."/>
            <person name="Grigoriev I."/>
            <person name="Quatrano R.S."/>
            <person name="Boore J.L."/>
        </authorList>
    </citation>
    <scope>NUCLEOTIDE SEQUENCE [LARGE SCALE GENOMIC DNA]</scope>
    <source>
        <strain evidence="2 3">cv. Gransden 2004</strain>
    </source>
</reference>
<dbReference type="PANTHER" id="PTHR37709:SF1">
    <property type="entry name" value="EXPRESSED PROTEIN"/>
    <property type="match status" value="1"/>
</dbReference>
<dbReference type="EnsemblPlants" id="Pp3c3_5450V3.1">
    <property type="protein sequence ID" value="PAC:32940687.CDS.1"/>
    <property type="gene ID" value="Pp3c3_5450"/>
</dbReference>
<sequence length="89" mass="10584">MGFMMEFVEHWIRRSMENPDERDAKFRKHVYSTKEQCVKLKESWANPVKPYGSWNTDKNNHKFLQDLTLSRMPGRSDPYEDVSSAISRS</sequence>